<comment type="subcellular location">
    <subcellularLocation>
        <location evidence="1">Cell envelope</location>
    </subcellularLocation>
</comment>
<feature type="transmembrane region" description="Helical" evidence="4">
    <location>
        <begin position="20"/>
        <end position="41"/>
    </location>
</feature>
<dbReference type="PANTHER" id="PTHR32347:SF14">
    <property type="entry name" value="EFFLUX SYSTEM COMPONENT YKNX-RELATED"/>
    <property type="match status" value="1"/>
</dbReference>
<protein>
    <submittedName>
        <fullName evidence="5">HlyD family efflux transporter periplasmic adaptor subunit</fullName>
    </submittedName>
</protein>
<organism evidence="5 6">
    <name type="scientific">Shewanella livingstonensis</name>
    <dbReference type="NCBI Taxonomy" id="150120"/>
    <lineage>
        <taxon>Bacteria</taxon>
        <taxon>Pseudomonadati</taxon>
        <taxon>Pseudomonadota</taxon>
        <taxon>Gammaproteobacteria</taxon>
        <taxon>Alteromonadales</taxon>
        <taxon>Shewanellaceae</taxon>
        <taxon>Shewanella</taxon>
    </lineage>
</organism>
<keyword evidence="4" id="KW-0472">Membrane</keyword>
<dbReference type="Gene3D" id="1.10.287.470">
    <property type="entry name" value="Helix hairpin bin"/>
    <property type="match status" value="1"/>
</dbReference>
<dbReference type="AlphaFoldDB" id="A0A3G8LT58"/>
<keyword evidence="4" id="KW-1133">Transmembrane helix</keyword>
<evidence type="ECO:0000313" key="5">
    <source>
        <dbReference type="EMBL" id="AZG72395.1"/>
    </source>
</evidence>
<dbReference type="InterPro" id="IPR033379">
    <property type="entry name" value="Acid_Pase_AS"/>
</dbReference>
<dbReference type="Gene3D" id="2.40.30.170">
    <property type="match status" value="1"/>
</dbReference>
<dbReference type="OrthoDB" id="5752864at2"/>
<dbReference type="Proteomes" id="UP000278035">
    <property type="component" value="Chromosome"/>
</dbReference>
<dbReference type="GO" id="GO:0030313">
    <property type="term" value="C:cell envelope"/>
    <property type="evidence" value="ECO:0007669"/>
    <property type="project" value="UniProtKB-SubCell"/>
</dbReference>
<proteinExistence type="predicted"/>
<dbReference type="RefSeq" id="WP_124729986.1">
    <property type="nucleotide sequence ID" value="NZ_CBCSKC010000001.1"/>
</dbReference>
<dbReference type="PANTHER" id="PTHR32347">
    <property type="entry name" value="EFFLUX SYSTEM COMPONENT YKNX-RELATED"/>
    <property type="match status" value="1"/>
</dbReference>
<sequence length="419" mass="46056">MIKDTSSQDTVIAPKLGRKLRLPLMIGCGAILMSALVWASFSHDSSVRSIDGADLRLATLTRGTLVRDIATTGKIVAANAPILYSTEEGVVTLLSQPGDEVELGQVVAKVESPRLQSELQQQQSLLEGMQGNLERAKLDARREQLRVSQILDMAKVDLEAADRESRRGDQLIESSLISIIDYEKSKDDLHKAKLLHKHAQQEVELMRDTLSFEIKNRNLEVQRQALVVRELTRQANALSIIAPVSGIIGNWLVEQKARIAASQPILTVVDLSAFEAELAVPESYADELGLGMDVELSFGNLNVVGQLSSISPEVRNREVTARVRFADSNTLSLRQNQRLSARVLLENRPNVLIVKRGDFLNMGGEVAYQVNDAVAHKKVVKLGARSMSQVEVLEGGEAGDVWVISGTETFKNDPTIQIR</sequence>
<dbReference type="EMBL" id="CP034015">
    <property type="protein sequence ID" value="AZG72395.1"/>
    <property type="molecule type" value="Genomic_DNA"/>
</dbReference>
<evidence type="ECO:0000256" key="2">
    <source>
        <dbReference type="ARBA" id="ARBA00023054"/>
    </source>
</evidence>
<evidence type="ECO:0000256" key="3">
    <source>
        <dbReference type="SAM" id="Coils"/>
    </source>
</evidence>
<evidence type="ECO:0000313" key="6">
    <source>
        <dbReference type="Proteomes" id="UP000278035"/>
    </source>
</evidence>
<gene>
    <name evidence="5" type="ORF">EGC82_06170</name>
</gene>
<dbReference type="Gene3D" id="2.40.50.100">
    <property type="match status" value="1"/>
</dbReference>
<keyword evidence="4" id="KW-0812">Transmembrane</keyword>
<accession>A0A3G8LT58</accession>
<dbReference type="PROSITE" id="PS00778">
    <property type="entry name" value="HIS_ACID_PHOSPHAT_2"/>
    <property type="match status" value="1"/>
</dbReference>
<name>A0A3G8LT58_9GAMM</name>
<reference evidence="6" key="1">
    <citation type="submission" date="2018-11" db="EMBL/GenBank/DDBJ databases">
        <title>Shewanella sp. M2.</title>
        <authorList>
            <person name="Hwang Y.J."/>
            <person name="Hwang C.Y."/>
        </authorList>
    </citation>
    <scope>NUCLEOTIDE SEQUENCE [LARGE SCALE GENOMIC DNA]</scope>
    <source>
        <strain evidence="6">LMG 19866</strain>
    </source>
</reference>
<evidence type="ECO:0000256" key="4">
    <source>
        <dbReference type="SAM" id="Phobius"/>
    </source>
</evidence>
<dbReference type="KEGG" id="slj:EGC82_06170"/>
<feature type="coiled-coil region" evidence="3">
    <location>
        <begin position="119"/>
        <end position="146"/>
    </location>
</feature>
<keyword evidence="6" id="KW-1185">Reference proteome</keyword>
<keyword evidence="2 3" id="KW-0175">Coiled coil</keyword>
<evidence type="ECO:0000256" key="1">
    <source>
        <dbReference type="ARBA" id="ARBA00004196"/>
    </source>
</evidence>
<dbReference type="InterPro" id="IPR050465">
    <property type="entry name" value="UPF0194_transport"/>
</dbReference>